<sequence>MVCWHRQSKSVIGCLLDKKNKIDKTSDEFLTFLYDDSEEGEFENIITILETLTPENILLGQELMKSLYPFLPAKVIQVLIDFIAYVHQKCCAICGYPLYKQYNYSSQALGLSRVPH</sequence>
<accession>A1ZQ31</accession>
<dbReference type="Proteomes" id="UP000004095">
    <property type="component" value="Unassembled WGS sequence"/>
</dbReference>
<dbReference type="EMBL" id="AAWS01000023">
    <property type="protein sequence ID" value="EAY27440.1"/>
    <property type="molecule type" value="Genomic_DNA"/>
</dbReference>
<evidence type="ECO:0000313" key="2">
    <source>
        <dbReference type="Proteomes" id="UP000004095"/>
    </source>
</evidence>
<protein>
    <submittedName>
        <fullName evidence="1">Uncharacterized protein</fullName>
    </submittedName>
</protein>
<organism evidence="1 2">
    <name type="scientific">Microscilla marina ATCC 23134</name>
    <dbReference type="NCBI Taxonomy" id="313606"/>
    <lineage>
        <taxon>Bacteria</taxon>
        <taxon>Pseudomonadati</taxon>
        <taxon>Bacteroidota</taxon>
        <taxon>Cytophagia</taxon>
        <taxon>Cytophagales</taxon>
        <taxon>Microscillaceae</taxon>
        <taxon>Microscilla</taxon>
    </lineage>
</organism>
<proteinExistence type="predicted"/>
<dbReference type="AlphaFoldDB" id="A1ZQ31"/>
<name>A1ZQ31_MICM2</name>
<gene>
    <name evidence="1" type="ORF">M23134_06841</name>
</gene>
<keyword evidence="2" id="KW-1185">Reference proteome</keyword>
<evidence type="ECO:0000313" key="1">
    <source>
        <dbReference type="EMBL" id="EAY27440.1"/>
    </source>
</evidence>
<comment type="caution">
    <text evidence="1">The sequence shown here is derived from an EMBL/GenBank/DDBJ whole genome shotgun (WGS) entry which is preliminary data.</text>
</comment>
<reference evidence="1 2" key="1">
    <citation type="submission" date="2007-01" db="EMBL/GenBank/DDBJ databases">
        <authorList>
            <person name="Haygood M."/>
            <person name="Podell S."/>
            <person name="Anderson C."/>
            <person name="Hopkinson B."/>
            <person name="Roe K."/>
            <person name="Barbeau K."/>
            <person name="Gaasterland T."/>
            <person name="Ferriera S."/>
            <person name="Johnson J."/>
            <person name="Kravitz S."/>
            <person name="Beeson K."/>
            <person name="Sutton G."/>
            <person name="Rogers Y.-H."/>
            <person name="Friedman R."/>
            <person name="Frazier M."/>
            <person name="Venter J.C."/>
        </authorList>
    </citation>
    <scope>NUCLEOTIDE SEQUENCE [LARGE SCALE GENOMIC DNA]</scope>
    <source>
        <strain evidence="1 2">ATCC 23134</strain>
    </source>
</reference>